<dbReference type="Proteomes" id="UP000310636">
    <property type="component" value="Unassembled WGS sequence"/>
</dbReference>
<proteinExistence type="predicted"/>
<name>A0A4S4BEB2_9BACL</name>
<gene>
    <name evidence="2" type="ORF">E6C55_33420</name>
</gene>
<evidence type="ECO:0000256" key="1">
    <source>
        <dbReference type="SAM" id="MobiDB-lite"/>
    </source>
</evidence>
<comment type="caution">
    <text evidence="2">The sequence shown here is derived from an EMBL/GenBank/DDBJ whole genome shotgun (WGS) entry which is preliminary data.</text>
</comment>
<sequence>MYTEPVEVTDNGTVHARSTDAAGNESEESSYVVSNIDREAPSAATLTADPTAPTNGNVTVTIVYPEDASVREYKVGAGVRFVVQGCRRNANRAGG</sequence>
<dbReference type="AlphaFoldDB" id="A0A4S4BEB2"/>
<accession>A0A4S4BEB2</accession>
<reference evidence="2 3" key="1">
    <citation type="submission" date="2019-04" db="EMBL/GenBank/DDBJ databases">
        <title>Cohnella sp. nov. isolated from preserved vegetables.</title>
        <authorList>
            <person name="Lin S.-Y."/>
            <person name="Hung M.-H."/>
            <person name="Young C.-C."/>
        </authorList>
    </citation>
    <scope>NUCLEOTIDE SEQUENCE [LARGE SCALE GENOMIC DNA]</scope>
    <source>
        <strain evidence="2 3">CC-MHH1044</strain>
    </source>
</reference>
<evidence type="ECO:0000313" key="2">
    <source>
        <dbReference type="EMBL" id="THF72120.1"/>
    </source>
</evidence>
<evidence type="ECO:0000313" key="3">
    <source>
        <dbReference type="Proteomes" id="UP000310636"/>
    </source>
</evidence>
<dbReference type="EMBL" id="SSOB01000154">
    <property type="protein sequence ID" value="THF72120.1"/>
    <property type="molecule type" value="Genomic_DNA"/>
</dbReference>
<feature type="region of interest" description="Disordered" evidence="1">
    <location>
        <begin position="1"/>
        <end position="30"/>
    </location>
</feature>
<dbReference type="Gene3D" id="2.60.40.1800">
    <property type="match status" value="1"/>
</dbReference>
<keyword evidence="3" id="KW-1185">Reference proteome</keyword>
<protein>
    <submittedName>
        <fullName evidence="2">Uncharacterized protein</fullName>
    </submittedName>
</protein>
<organism evidence="2 3">
    <name type="scientific">Cohnella fermenti</name>
    <dbReference type="NCBI Taxonomy" id="2565925"/>
    <lineage>
        <taxon>Bacteria</taxon>
        <taxon>Bacillati</taxon>
        <taxon>Bacillota</taxon>
        <taxon>Bacilli</taxon>
        <taxon>Bacillales</taxon>
        <taxon>Paenibacillaceae</taxon>
        <taxon>Cohnella</taxon>
    </lineage>
</organism>